<reference evidence="7" key="2">
    <citation type="submission" date="2021-09" db="EMBL/GenBank/DDBJ databases">
        <authorList>
            <person name="Jia N."/>
            <person name="Wang J."/>
            <person name="Shi W."/>
            <person name="Du L."/>
            <person name="Sun Y."/>
            <person name="Zhan W."/>
            <person name="Jiang J."/>
            <person name="Wang Q."/>
            <person name="Zhang B."/>
            <person name="Ji P."/>
            <person name="Sakyi L.B."/>
            <person name="Cui X."/>
            <person name="Yuan T."/>
            <person name="Jiang B."/>
            <person name="Yang W."/>
            <person name="Lam T.T.-Y."/>
            <person name="Chang Q."/>
            <person name="Ding S."/>
            <person name="Wang X."/>
            <person name="Zhu J."/>
            <person name="Ruan X."/>
            <person name="Zhao L."/>
            <person name="Wei J."/>
            <person name="Que T."/>
            <person name="Du C."/>
            <person name="Cheng J."/>
            <person name="Dai P."/>
            <person name="Han X."/>
            <person name="Huang E."/>
            <person name="Gao Y."/>
            <person name="Liu J."/>
            <person name="Shao H."/>
            <person name="Ye R."/>
            <person name="Li L."/>
            <person name="Wei W."/>
            <person name="Wang X."/>
            <person name="Wang C."/>
            <person name="Huo Q."/>
            <person name="Li W."/>
            <person name="Guo W."/>
            <person name="Chen H."/>
            <person name="Chen S."/>
            <person name="Zhou L."/>
            <person name="Zhou L."/>
            <person name="Ni X."/>
            <person name="Tian J."/>
            <person name="Zhou Y."/>
            <person name="Sheng Y."/>
            <person name="Liu T."/>
            <person name="Pan Y."/>
            <person name="Xia L."/>
            <person name="Li J."/>
            <person name="Zhao F."/>
            <person name="Cao W."/>
        </authorList>
    </citation>
    <scope>NUCLEOTIDE SEQUENCE</scope>
    <source>
        <strain evidence="7">Rmic-2018</strain>
        <tissue evidence="7">Larvae</tissue>
    </source>
</reference>
<comment type="caution">
    <text evidence="7">The sequence shown here is derived from an EMBL/GenBank/DDBJ whole genome shotgun (WGS) entry which is preliminary data.</text>
</comment>
<dbReference type="EMBL" id="JABSTU010000005">
    <property type="protein sequence ID" value="KAH8030953.1"/>
    <property type="molecule type" value="Genomic_DNA"/>
</dbReference>
<dbReference type="AlphaFoldDB" id="A0A9J6E9P1"/>
<protein>
    <recommendedName>
        <fullName evidence="9">Dermal papilla derived protein</fullName>
    </recommendedName>
</protein>
<feature type="transmembrane region" description="Helical" evidence="6">
    <location>
        <begin position="217"/>
        <end position="242"/>
    </location>
</feature>
<dbReference type="PANTHER" id="PTHR16007:SF15">
    <property type="entry name" value="TRANSMEMBRANE PROTEIN 45B"/>
    <property type="match status" value="1"/>
</dbReference>
<evidence type="ECO:0000256" key="1">
    <source>
        <dbReference type="ARBA" id="ARBA00004141"/>
    </source>
</evidence>
<dbReference type="InterPro" id="IPR042127">
    <property type="entry name" value="TMEM45"/>
</dbReference>
<reference evidence="7" key="1">
    <citation type="journal article" date="2020" name="Cell">
        <title>Large-Scale Comparative Analyses of Tick Genomes Elucidate Their Genetic Diversity and Vector Capacities.</title>
        <authorList>
            <consortium name="Tick Genome and Microbiome Consortium (TIGMIC)"/>
            <person name="Jia N."/>
            <person name="Wang J."/>
            <person name="Shi W."/>
            <person name="Du L."/>
            <person name="Sun Y."/>
            <person name="Zhan W."/>
            <person name="Jiang J.F."/>
            <person name="Wang Q."/>
            <person name="Zhang B."/>
            <person name="Ji P."/>
            <person name="Bell-Sakyi L."/>
            <person name="Cui X.M."/>
            <person name="Yuan T.T."/>
            <person name="Jiang B.G."/>
            <person name="Yang W.F."/>
            <person name="Lam T.T."/>
            <person name="Chang Q.C."/>
            <person name="Ding S.J."/>
            <person name="Wang X.J."/>
            <person name="Zhu J.G."/>
            <person name="Ruan X.D."/>
            <person name="Zhao L."/>
            <person name="Wei J.T."/>
            <person name="Ye R.Z."/>
            <person name="Que T.C."/>
            <person name="Du C.H."/>
            <person name="Zhou Y.H."/>
            <person name="Cheng J.X."/>
            <person name="Dai P.F."/>
            <person name="Guo W.B."/>
            <person name="Han X.H."/>
            <person name="Huang E.J."/>
            <person name="Li L.F."/>
            <person name="Wei W."/>
            <person name="Gao Y.C."/>
            <person name="Liu J.Z."/>
            <person name="Shao H.Z."/>
            <person name="Wang X."/>
            <person name="Wang C.C."/>
            <person name="Yang T.C."/>
            <person name="Huo Q.B."/>
            <person name="Li W."/>
            <person name="Chen H.Y."/>
            <person name="Chen S.E."/>
            <person name="Zhou L.G."/>
            <person name="Ni X.B."/>
            <person name="Tian J.H."/>
            <person name="Sheng Y."/>
            <person name="Liu T."/>
            <person name="Pan Y.S."/>
            <person name="Xia L.Y."/>
            <person name="Li J."/>
            <person name="Zhao F."/>
            <person name="Cao W.C."/>
        </authorList>
    </citation>
    <scope>NUCLEOTIDE SEQUENCE</scope>
    <source>
        <strain evidence="7">Rmic-2018</strain>
    </source>
</reference>
<comment type="similarity">
    <text evidence="2">Belongs to the TMEM45 family.</text>
</comment>
<dbReference type="InterPro" id="IPR006904">
    <property type="entry name" value="DUF716"/>
</dbReference>
<evidence type="ECO:0000256" key="2">
    <source>
        <dbReference type="ARBA" id="ARBA00006948"/>
    </source>
</evidence>
<sequence length="273" mass="30675">MGTFIGHALTGSFLFFFGTWWTFAAWRNYVRSRETKRRYQCRCSYAVPGLPPKFSTEGIVKITSCCICIAMESSVTSRRNSLAYTESVLQQTMYAFFLLNGVVDVLYNAGLPLPPNTDYVVLLIATASEGLLFHFYLQGKPLLDVMIHTLLVYTIAALVACLIAEMCRPRSILASLGRAYFCLLQATWLWQIAFILYNPRPGYKPWDVQSHVDSMMAASVFAWHMMAVLVYLGTLGAVAWAVNEMCGSFCEDLAIADAERVGNYCEAFITRDM</sequence>
<evidence type="ECO:0008006" key="9">
    <source>
        <dbReference type="Google" id="ProtNLM"/>
    </source>
</evidence>
<comment type="subcellular location">
    <subcellularLocation>
        <location evidence="1">Membrane</location>
        <topology evidence="1">Multi-pass membrane protein</topology>
    </subcellularLocation>
</comment>
<evidence type="ECO:0000256" key="6">
    <source>
        <dbReference type="SAM" id="Phobius"/>
    </source>
</evidence>
<dbReference type="VEuPathDB" id="VectorBase:LOC119165279"/>
<keyword evidence="5 6" id="KW-0472">Membrane</keyword>
<evidence type="ECO:0000256" key="3">
    <source>
        <dbReference type="ARBA" id="ARBA00022692"/>
    </source>
</evidence>
<evidence type="ECO:0000256" key="4">
    <source>
        <dbReference type="ARBA" id="ARBA00022989"/>
    </source>
</evidence>
<dbReference type="OrthoDB" id="551896at2759"/>
<keyword evidence="4 6" id="KW-1133">Transmembrane helix</keyword>
<evidence type="ECO:0000313" key="8">
    <source>
        <dbReference type="Proteomes" id="UP000821866"/>
    </source>
</evidence>
<dbReference type="PANTHER" id="PTHR16007">
    <property type="entry name" value="EPIDIDYMAL MEMBRANE PROTEIN E9-RELATED"/>
    <property type="match status" value="1"/>
</dbReference>
<name>A0A9J6E9P1_RHIMP</name>
<dbReference type="Proteomes" id="UP000821866">
    <property type="component" value="Chromosome 3"/>
</dbReference>
<evidence type="ECO:0000313" key="7">
    <source>
        <dbReference type="EMBL" id="KAH8030953.1"/>
    </source>
</evidence>
<dbReference type="OMA" id="ICIAMES"/>
<keyword evidence="3 6" id="KW-0812">Transmembrane</keyword>
<accession>A0A9J6E9P1</accession>
<dbReference type="GO" id="GO:0016020">
    <property type="term" value="C:membrane"/>
    <property type="evidence" value="ECO:0007669"/>
    <property type="project" value="UniProtKB-SubCell"/>
</dbReference>
<gene>
    <name evidence="7" type="ORF">HPB51_012421</name>
</gene>
<keyword evidence="8" id="KW-1185">Reference proteome</keyword>
<organism evidence="7 8">
    <name type="scientific">Rhipicephalus microplus</name>
    <name type="common">Cattle tick</name>
    <name type="synonym">Boophilus microplus</name>
    <dbReference type="NCBI Taxonomy" id="6941"/>
    <lineage>
        <taxon>Eukaryota</taxon>
        <taxon>Metazoa</taxon>
        <taxon>Ecdysozoa</taxon>
        <taxon>Arthropoda</taxon>
        <taxon>Chelicerata</taxon>
        <taxon>Arachnida</taxon>
        <taxon>Acari</taxon>
        <taxon>Parasitiformes</taxon>
        <taxon>Ixodida</taxon>
        <taxon>Ixodoidea</taxon>
        <taxon>Ixodidae</taxon>
        <taxon>Rhipicephalinae</taxon>
        <taxon>Rhipicephalus</taxon>
        <taxon>Boophilus</taxon>
    </lineage>
</organism>
<evidence type="ECO:0000256" key="5">
    <source>
        <dbReference type="ARBA" id="ARBA00023136"/>
    </source>
</evidence>
<dbReference type="Pfam" id="PF04819">
    <property type="entry name" value="DUF716"/>
    <property type="match status" value="1"/>
</dbReference>
<feature type="transmembrane region" description="Helical" evidence="6">
    <location>
        <begin position="12"/>
        <end position="30"/>
    </location>
</feature>
<proteinExistence type="inferred from homology"/>
<feature type="transmembrane region" description="Helical" evidence="6">
    <location>
        <begin position="145"/>
        <end position="167"/>
    </location>
</feature>
<feature type="transmembrane region" description="Helical" evidence="6">
    <location>
        <begin position="179"/>
        <end position="197"/>
    </location>
</feature>